<dbReference type="EMBL" id="AP028679">
    <property type="protein sequence ID" value="BEQ17018.1"/>
    <property type="molecule type" value="Genomic_DNA"/>
</dbReference>
<keyword evidence="2" id="KW-1185">Reference proteome</keyword>
<proteinExistence type="predicted"/>
<dbReference type="RefSeq" id="WP_338603666.1">
    <property type="nucleotide sequence ID" value="NZ_AP028679.1"/>
</dbReference>
<dbReference type="Proteomes" id="UP001366166">
    <property type="component" value="Chromosome"/>
</dbReference>
<accession>A0AAU9EIY2</accession>
<gene>
    <name evidence="1" type="ORF">FAK_40840</name>
</gene>
<organism evidence="1 2">
    <name type="scientific">Desulfoferula mesophila</name>
    <dbReference type="NCBI Taxonomy" id="3058419"/>
    <lineage>
        <taxon>Bacteria</taxon>
        <taxon>Pseudomonadati</taxon>
        <taxon>Thermodesulfobacteriota</taxon>
        <taxon>Desulfarculia</taxon>
        <taxon>Desulfarculales</taxon>
        <taxon>Desulfarculaceae</taxon>
        <taxon>Desulfoferula</taxon>
    </lineage>
</organism>
<evidence type="ECO:0008006" key="3">
    <source>
        <dbReference type="Google" id="ProtNLM"/>
    </source>
</evidence>
<evidence type="ECO:0000313" key="2">
    <source>
        <dbReference type="Proteomes" id="UP001366166"/>
    </source>
</evidence>
<protein>
    <recommendedName>
        <fullName evidence="3">DUF4145 domain-containing protein</fullName>
    </recommendedName>
</protein>
<name>A0AAU9EIY2_9BACT</name>
<dbReference type="AlphaFoldDB" id="A0AAU9EIY2"/>
<sequence length="283" mass="31433">MEKVNVMPLYGLGSAIGRLLTQCFAGSKMMFAIPALAEARSQLAFFSAYKQTPPLSAESAKGLLAEIESALPKADEQHPEPHLMTEDQANRLIYSIVHFQAVLATELPRANIFYTTPKRAYDMTLLINRGESILSPEALSALDAGNRDLVVQDIREATRSLAFDIPTAVGFHIFRAIETIIKKEYFPLLAIKAESNNLGQHINHLKAAEVDEKILGTLRNIKDYYRNPISHPEEFWDLDDAESALMLAVHAITVILQDISTRMGQLPLQEPPIQEPPTTDPTT</sequence>
<evidence type="ECO:0000313" key="1">
    <source>
        <dbReference type="EMBL" id="BEQ17018.1"/>
    </source>
</evidence>
<reference evidence="2" key="1">
    <citation type="journal article" date="2023" name="Arch. Microbiol.">
        <title>Desulfoferula mesophilus gen. nov. sp. nov., a mesophilic sulfate-reducing bacterium isolated from a brackish lake sediment.</title>
        <authorList>
            <person name="Watanabe T."/>
            <person name="Yabe T."/>
            <person name="Tsuji J.M."/>
            <person name="Fukui M."/>
        </authorList>
    </citation>
    <scope>NUCLEOTIDE SEQUENCE [LARGE SCALE GENOMIC DNA]</scope>
    <source>
        <strain evidence="2">12FAK</strain>
    </source>
</reference>
<dbReference type="KEGG" id="dmp:FAK_40840"/>